<gene>
    <name evidence="1" type="ORF">GC105_06240</name>
</gene>
<dbReference type="EMBL" id="WHNX01000007">
    <property type="protein sequence ID" value="MPW25383.1"/>
    <property type="molecule type" value="Genomic_DNA"/>
</dbReference>
<organism evidence="1 2">
    <name type="scientific">Alkalibaculum sporogenes</name>
    <dbReference type="NCBI Taxonomy" id="2655001"/>
    <lineage>
        <taxon>Bacteria</taxon>
        <taxon>Bacillati</taxon>
        <taxon>Bacillota</taxon>
        <taxon>Clostridia</taxon>
        <taxon>Eubacteriales</taxon>
        <taxon>Eubacteriaceae</taxon>
        <taxon>Alkalibaculum</taxon>
    </lineage>
</organism>
<comment type="caution">
    <text evidence="1">The sequence shown here is derived from an EMBL/GenBank/DDBJ whole genome shotgun (WGS) entry which is preliminary data.</text>
</comment>
<name>A0A6A7K8G7_9FIRM</name>
<evidence type="ECO:0000313" key="2">
    <source>
        <dbReference type="Proteomes" id="UP000440004"/>
    </source>
</evidence>
<sequence length="156" mass="16944">MKKNIIPDSSKILSTYENNYAVVPGGGGGMPPFSMQPAMPPTGMQPGMQPAMPPMGMQPGMQPAMPPMGMEPRVPGPPVLGPNYIQGYLRRFIGQYVRIDFIVGTGMFIDRDGILREVGIDFVQMEEVQTGNILIGDLYSIKFVTVYSSAPSIPAY</sequence>
<accession>A0A6A7K8G7</accession>
<dbReference type="RefSeq" id="WP_152802829.1">
    <property type="nucleotide sequence ID" value="NZ_WHNX01000007.1"/>
</dbReference>
<keyword evidence="2" id="KW-1185">Reference proteome</keyword>
<proteinExistence type="predicted"/>
<reference evidence="1 2" key="1">
    <citation type="submission" date="2019-10" db="EMBL/GenBank/DDBJ databases">
        <title>Alkalibaculum tamaniensis sp.nov., a new alkaliphilic acetogen, isolated on methoxylated aromatics from a mud volcano.</title>
        <authorList>
            <person name="Khomyakova M.A."/>
            <person name="Merkel A.Y."/>
            <person name="Bonch-Osmolovskaya E.A."/>
            <person name="Slobodkin A.I."/>
        </authorList>
    </citation>
    <scope>NUCLEOTIDE SEQUENCE [LARGE SCALE GENOMIC DNA]</scope>
    <source>
        <strain evidence="1 2">M08DMB</strain>
    </source>
</reference>
<evidence type="ECO:0000313" key="1">
    <source>
        <dbReference type="EMBL" id="MPW25383.1"/>
    </source>
</evidence>
<dbReference type="Proteomes" id="UP000440004">
    <property type="component" value="Unassembled WGS sequence"/>
</dbReference>
<dbReference type="AlphaFoldDB" id="A0A6A7K8G7"/>
<protein>
    <submittedName>
        <fullName evidence="1">Uncharacterized protein</fullName>
    </submittedName>
</protein>